<comment type="function">
    <text evidence="2">Probably involved in the biogenesis of the ribosome.</text>
</comment>
<evidence type="ECO:0000259" key="3">
    <source>
        <dbReference type="PROSITE" id="PS50833"/>
    </source>
</evidence>
<dbReference type="Gene3D" id="3.40.50.10480">
    <property type="entry name" value="Probable brix-domain ribosomal biogenesis protein"/>
    <property type="match status" value="1"/>
</dbReference>
<name>A0A7C3MBD8_ARCFL</name>
<keyword evidence="1 2" id="KW-0690">Ribosome biogenesis</keyword>
<evidence type="ECO:0000256" key="2">
    <source>
        <dbReference type="HAMAP-Rule" id="MF_00699"/>
    </source>
</evidence>
<dbReference type="SMART" id="SM00879">
    <property type="entry name" value="Brix"/>
    <property type="match status" value="1"/>
</dbReference>
<dbReference type="EMBL" id="DTLB01000027">
    <property type="protein sequence ID" value="HFW32233.1"/>
    <property type="molecule type" value="Genomic_DNA"/>
</dbReference>
<gene>
    <name evidence="4" type="ORF">ENW66_04695</name>
</gene>
<evidence type="ECO:0000313" key="4">
    <source>
        <dbReference type="EMBL" id="HFW32233.1"/>
    </source>
</evidence>
<dbReference type="HAMAP" id="MF_00699">
    <property type="entry name" value="BriX"/>
    <property type="match status" value="1"/>
</dbReference>
<evidence type="ECO:0000256" key="1">
    <source>
        <dbReference type="ARBA" id="ARBA00022517"/>
    </source>
</evidence>
<dbReference type="AlphaFoldDB" id="A0A7C3MBD8"/>
<reference evidence="4" key="1">
    <citation type="journal article" date="2020" name="mSystems">
        <title>Genome- and Community-Level Interaction Insights into Carbon Utilization and Element Cycling Functions of Hydrothermarchaeota in Hydrothermal Sediment.</title>
        <authorList>
            <person name="Zhou Z."/>
            <person name="Liu Y."/>
            <person name="Xu W."/>
            <person name="Pan J."/>
            <person name="Luo Z.H."/>
            <person name="Li M."/>
        </authorList>
    </citation>
    <scope>NUCLEOTIDE SEQUENCE [LARGE SCALE GENOMIC DNA]</scope>
    <source>
        <strain evidence="4">SpSt-87</strain>
    </source>
</reference>
<dbReference type="InterPro" id="IPR007109">
    <property type="entry name" value="Brix"/>
</dbReference>
<dbReference type="PROSITE" id="PS50833">
    <property type="entry name" value="BRIX"/>
    <property type="match status" value="1"/>
</dbReference>
<feature type="domain" description="Brix" evidence="3">
    <location>
        <begin position="1"/>
        <end position="156"/>
    </location>
</feature>
<dbReference type="GO" id="GO:0006364">
    <property type="term" value="P:rRNA processing"/>
    <property type="evidence" value="ECO:0007669"/>
    <property type="project" value="InterPro"/>
</dbReference>
<comment type="caution">
    <text evidence="4">The sequence shown here is derived from an EMBL/GenBank/DDBJ whole genome shotgun (WGS) entry which is preliminary data.</text>
</comment>
<protein>
    <recommendedName>
        <fullName evidence="2">Probable Brix domain-containing ribosomal biogenesis protein</fullName>
    </recommendedName>
</protein>
<dbReference type="InterPro" id="IPR023548">
    <property type="entry name" value="Brix_dom_Rbsml_bgen_prot"/>
</dbReference>
<proteinExistence type="inferred from homology"/>
<sequence length="156" mass="18356">MYILTTSRKPGRKTRRFAKVLARFFNWRYLNRGKLSLEDINSLSETFWIISEVKGNPAILTLYERGEKRFEMNFTLSNVKKVNMDESAVVFQGKLPFDPVIFGAIPQTKAGLKLARKVDFRKRVVVKGNEWFFFYGEEELFKIRVLRIIQNSHQSL</sequence>
<accession>A0A7C3MBD8</accession>
<organism evidence="4">
    <name type="scientific">Archaeoglobus fulgidus</name>
    <dbReference type="NCBI Taxonomy" id="2234"/>
    <lineage>
        <taxon>Archaea</taxon>
        <taxon>Methanobacteriati</taxon>
        <taxon>Methanobacteriota</taxon>
        <taxon>Archaeoglobi</taxon>
        <taxon>Archaeoglobales</taxon>
        <taxon>Archaeoglobaceae</taxon>
        <taxon>Archaeoglobus</taxon>
    </lineage>
</organism>
<dbReference type="SUPFAM" id="SSF52954">
    <property type="entry name" value="Class II aaRS ABD-related"/>
    <property type="match status" value="1"/>
</dbReference>
<dbReference type="GO" id="GO:0019843">
    <property type="term" value="F:rRNA binding"/>
    <property type="evidence" value="ECO:0007669"/>
    <property type="project" value="InterPro"/>
</dbReference>